<dbReference type="OrthoDB" id="10561546at2759"/>
<dbReference type="Proteomes" id="UP001152622">
    <property type="component" value="Chromosome 1"/>
</dbReference>
<evidence type="ECO:0000256" key="1">
    <source>
        <dbReference type="SAM" id="MobiDB-lite"/>
    </source>
</evidence>
<accession>A0A9Q1G8Z6</accession>
<evidence type="ECO:0000313" key="3">
    <source>
        <dbReference type="Proteomes" id="UP001152622"/>
    </source>
</evidence>
<dbReference type="AlphaFoldDB" id="A0A9Q1G8Z6"/>
<reference evidence="2" key="1">
    <citation type="journal article" date="2023" name="Science">
        <title>Genome structures resolve the early diversification of teleost fishes.</title>
        <authorList>
            <person name="Parey E."/>
            <person name="Louis A."/>
            <person name="Montfort J."/>
            <person name="Bouchez O."/>
            <person name="Roques C."/>
            <person name="Iampietro C."/>
            <person name="Lluch J."/>
            <person name="Castinel A."/>
            <person name="Donnadieu C."/>
            <person name="Desvignes T."/>
            <person name="Floi Bucao C."/>
            <person name="Jouanno E."/>
            <person name="Wen M."/>
            <person name="Mejri S."/>
            <person name="Dirks R."/>
            <person name="Jansen H."/>
            <person name="Henkel C."/>
            <person name="Chen W.J."/>
            <person name="Zahm M."/>
            <person name="Cabau C."/>
            <person name="Klopp C."/>
            <person name="Thompson A.W."/>
            <person name="Robinson-Rechavi M."/>
            <person name="Braasch I."/>
            <person name="Lecointre G."/>
            <person name="Bobe J."/>
            <person name="Postlethwait J.H."/>
            <person name="Berthelot C."/>
            <person name="Roest Crollius H."/>
            <person name="Guiguen Y."/>
        </authorList>
    </citation>
    <scope>NUCLEOTIDE SEQUENCE</scope>
    <source>
        <strain evidence="2">WJC10195</strain>
    </source>
</reference>
<proteinExistence type="predicted"/>
<feature type="region of interest" description="Disordered" evidence="1">
    <location>
        <begin position="224"/>
        <end position="251"/>
    </location>
</feature>
<keyword evidence="3" id="KW-1185">Reference proteome</keyword>
<protein>
    <submittedName>
        <fullName evidence="2">Uncharacterized protein</fullName>
    </submittedName>
</protein>
<dbReference type="EMBL" id="JAINUF010000001">
    <property type="protein sequence ID" value="KAJ8379774.1"/>
    <property type="molecule type" value="Genomic_DNA"/>
</dbReference>
<sequence length="273" mass="30197">MHINGSNPCDYLKTNSKVFLSQLDDKVKNRLDRPVRWLTTNGSLHKQAVPVLQSAPGSGKCWEENTTVHSQNPGESMNIAEPEYANGRPGGTPTDVWQGGSKLQCSEVVDLHGPAHRHPHEVQSPDEPGQGADRWGCDRFSPSSLSQARLRDLLKTGSPKTRGLERLREKVRQQRLDAKSAVTPNDPQFTLVTHRGQITRRICRVTFDPPTPPPALRVLSTEGVNSINDDNDPPRGMMSPSMEKTGGGKDVTQTDGADLFCSSRRLYCTLLWQ</sequence>
<organism evidence="2 3">
    <name type="scientific">Synaphobranchus kaupii</name>
    <name type="common">Kaup's arrowtooth eel</name>
    <dbReference type="NCBI Taxonomy" id="118154"/>
    <lineage>
        <taxon>Eukaryota</taxon>
        <taxon>Metazoa</taxon>
        <taxon>Chordata</taxon>
        <taxon>Craniata</taxon>
        <taxon>Vertebrata</taxon>
        <taxon>Euteleostomi</taxon>
        <taxon>Actinopterygii</taxon>
        <taxon>Neopterygii</taxon>
        <taxon>Teleostei</taxon>
        <taxon>Anguilliformes</taxon>
        <taxon>Synaphobranchidae</taxon>
        <taxon>Synaphobranchus</taxon>
    </lineage>
</organism>
<gene>
    <name evidence="2" type="ORF">SKAU_G00005520</name>
</gene>
<evidence type="ECO:0000313" key="2">
    <source>
        <dbReference type="EMBL" id="KAJ8379774.1"/>
    </source>
</evidence>
<comment type="caution">
    <text evidence="2">The sequence shown here is derived from an EMBL/GenBank/DDBJ whole genome shotgun (WGS) entry which is preliminary data.</text>
</comment>
<name>A0A9Q1G8Z6_SYNKA</name>